<protein>
    <recommendedName>
        <fullName evidence="17">AAA+ ATPase domain-containing protein</fullName>
    </recommendedName>
</protein>
<evidence type="ECO:0000256" key="13">
    <source>
        <dbReference type="ARBA" id="ARBA00023128"/>
    </source>
</evidence>
<keyword evidence="11" id="KW-0809">Transit peptide</keyword>
<dbReference type="GO" id="GO:0004222">
    <property type="term" value="F:metalloendopeptidase activity"/>
    <property type="evidence" value="ECO:0007669"/>
    <property type="project" value="InterPro"/>
</dbReference>
<feature type="transmembrane region" description="Helical" evidence="16">
    <location>
        <begin position="12"/>
        <end position="30"/>
    </location>
</feature>
<feature type="domain" description="AAA+ ATPase" evidence="17">
    <location>
        <begin position="248"/>
        <end position="384"/>
    </location>
</feature>
<keyword evidence="16" id="KW-1133">Transmembrane helix</keyword>
<dbReference type="Pfam" id="PF00004">
    <property type="entry name" value="AAA"/>
    <property type="match status" value="1"/>
</dbReference>
<dbReference type="STRING" id="3469.A0A4Y7IVR1"/>
<dbReference type="AlphaFoldDB" id="A0A4Y7IVR1"/>
<comment type="similarity">
    <text evidence="4">In the N-terminal section; belongs to the AAA ATPase family.</text>
</comment>
<feature type="region of interest" description="Disordered" evidence="15">
    <location>
        <begin position="658"/>
        <end position="684"/>
    </location>
</feature>
<dbReference type="HAMAP" id="MF_01458">
    <property type="entry name" value="FtsH"/>
    <property type="match status" value="1"/>
</dbReference>
<dbReference type="GO" id="GO:0005524">
    <property type="term" value="F:ATP binding"/>
    <property type="evidence" value="ECO:0007669"/>
    <property type="project" value="UniProtKB-KW"/>
</dbReference>
<feature type="region of interest" description="Disordered" evidence="15">
    <location>
        <begin position="74"/>
        <end position="94"/>
    </location>
</feature>
<dbReference type="Gene3D" id="3.40.50.300">
    <property type="entry name" value="P-loop containing nucleotide triphosphate hydrolases"/>
    <property type="match status" value="1"/>
</dbReference>
<evidence type="ECO:0000256" key="1">
    <source>
        <dbReference type="ARBA" id="ARBA00001947"/>
    </source>
</evidence>
<dbReference type="PROSITE" id="PS00674">
    <property type="entry name" value="AAA"/>
    <property type="match status" value="1"/>
</dbReference>
<keyword evidence="7 14" id="KW-0547">Nucleotide-binding</keyword>
<evidence type="ECO:0000256" key="12">
    <source>
        <dbReference type="ARBA" id="ARBA00023049"/>
    </source>
</evidence>
<dbReference type="Pfam" id="PF01434">
    <property type="entry name" value="Peptidase_M41"/>
    <property type="match status" value="1"/>
</dbReference>
<evidence type="ECO:0000313" key="19">
    <source>
        <dbReference type="Proteomes" id="UP000316621"/>
    </source>
</evidence>
<evidence type="ECO:0000256" key="2">
    <source>
        <dbReference type="ARBA" id="ARBA00004173"/>
    </source>
</evidence>
<evidence type="ECO:0000256" key="14">
    <source>
        <dbReference type="RuleBase" id="RU003651"/>
    </source>
</evidence>
<dbReference type="GO" id="GO:0045037">
    <property type="term" value="P:protein import into chloroplast stroma"/>
    <property type="evidence" value="ECO:0007669"/>
    <property type="project" value="TreeGrafter"/>
</dbReference>
<dbReference type="GO" id="GO:0004176">
    <property type="term" value="F:ATP-dependent peptidase activity"/>
    <property type="evidence" value="ECO:0007669"/>
    <property type="project" value="InterPro"/>
</dbReference>
<dbReference type="Gramene" id="RZC52973">
    <property type="protein sequence ID" value="RZC52973"/>
    <property type="gene ID" value="C5167_021396"/>
</dbReference>
<dbReference type="FunFam" id="1.10.8.60:FF:000001">
    <property type="entry name" value="ATP-dependent zinc metalloprotease FtsH"/>
    <property type="match status" value="1"/>
</dbReference>
<dbReference type="InterPro" id="IPR037219">
    <property type="entry name" value="Peptidase_M41-like"/>
</dbReference>
<evidence type="ECO:0000256" key="3">
    <source>
        <dbReference type="ARBA" id="ARBA00010044"/>
    </source>
</evidence>
<evidence type="ECO:0000313" key="18">
    <source>
        <dbReference type="EMBL" id="RZC52973.1"/>
    </source>
</evidence>
<sequence>MKKKGMNKHIKRLVTAIVVVEVFSVSLFLIPNEYLGDFLKSYRNGFEFGFHSATGGICTRGRDSERLADSTLLKDAEGGRSTPVRDSESVDDATTFPEDDEGVIRLFESQPEMHSNSTAIVDYVKALVRVGRLEESELFKTVLEKGTSSASTEQDPDYLGTARDPFHMVIVDQGYPKRSYLVLSTLYWQSSFLEQFLEKAIFLKEIQPSTSTTKFNDVKGVDEAKAELEEIVLYLRDPKRFTSLGGKLPKGVLLSGPAGTGKTMLARAIAGEAGVPFFTKSGSEFEEMLVGVGARRVRDLFAAAKKRSPCIIFIDEIDTFGGRRESKDLKRSQTTLNQFLVELDGFKQNDGIIVIAATNFPHSLDKALVRPGRFDRNIVVPNPDVEGRRQIMESHMSKVLKGGDIDLTIIARGTPGFSGADLANMVNVAALKAAKDGSKAVSMTDLEYAKDKIIMGSERKSAVISDETRKLTAFHESGHALVAIHTDGAHPVHKATIVPRGMSAGMVAQLPDKDETSVSRKQMLAKLDVCMGGRVAEEVIFGVNEVTSGAYSDFQQATSLARKMVTIYGMSEKIGCVTHSYDDDGKSMSSKTRLLIEKEVKGFLDRAYNNAKTILSTHIIELHALANALLLQETLTGSQISDLLARVGKKQILPSPVDASQPVLNDSKKKNGNPKRGLRIKRLG</sequence>
<proteinExistence type="inferred from homology"/>
<dbReference type="CDD" id="cd19501">
    <property type="entry name" value="RecA-like_FtsH"/>
    <property type="match status" value="1"/>
</dbReference>
<gene>
    <name evidence="18" type="ORF">C5167_021396</name>
</gene>
<keyword evidence="16" id="KW-0812">Transmembrane</keyword>
<dbReference type="GO" id="GO:0016887">
    <property type="term" value="F:ATP hydrolysis activity"/>
    <property type="evidence" value="ECO:0007669"/>
    <property type="project" value="InterPro"/>
</dbReference>
<feature type="compositionally biased region" description="Basic residues" evidence="15">
    <location>
        <begin position="670"/>
        <end position="684"/>
    </location>
</feature>
<dbReference type="InterPro" id="IPR027417">
    <property type="entry name" value="P-loop_NTPase"/>
</dbReference>
<keyword evidence="5" id="KW-0645">Protease</keyword>
<dbReference type="PANTHER" id="PTHR23076">
    <property type="entry name" value="METALLOPROTEASE M41 FTSH"/>
    <property type="match status" value="1"/>
</dbReference>
<keyword evidence="19" id="KW-1185">Reference proteome</keyword>
<comment type="similarity">
    <text evidence="3">In the C-terminal section; belongs to the peptidase M41 family.</text>
</comment>
<dbReference type="FunFam" id="1.20.58.760:FF:000002">
    <property type="entry name" value="ATP-dependent zinc metalloprotease FtsH"/>
    <property type="match status" value="1"/>
</dbReference>
<accession>A0A4Y7IVR1</accession>
<keyword evidence="8" id="KW-0378">Hydrolase</keyword>
<dbReference type="Proteomes" id="UP000316621">
    <property type="component" value="Chromosome 2"/>
</dbReference>
<dbReference type="InterPro" id="IPR003593">
    <property type="entry name" value="AAA+_ATPase"/>
</dbReference>
<evidence type="ECO:0000256" key="9">
    <source>
        <dbReference type="ARBA" id="ARBA00022833"/>
    </source>
</evidence>
<dbReference type="GO" id="GO:0046872">
    <property type="term" value="F:metal ion binding"/>
    <property type="evidence" value="ECO:0007669"/>
    <property type="project" value="UniProtKB-KW"/>
</dbReference>
<organism evidence="18 19">
    <name type="scientific">Papaver somniferum</name>
    <name type="common">Opium poppy</name>
    <dbReference type="NCBI Taxonomy" id="3469"/>
    <lineage>
        <taxon>Eukaryota</taxon>
        <taxon>Viridiplantae</taxon>
        <taxon>Streptophyta</taxon>
        <taxon>Embryophyta</taxon>
        <taxon>Tracheophyta</taxon>
        <taxon>Spermatophyta</taxon>
        <taxon>Magnoliopsida</taxon>
        <taxon>Ranunculales</taxon>
        <taxon>Papaveraceae</taxon>
        <taxon>Papaveroideae</taxon>
        <taxon>Papaver</taxon>
    </lineage>
</organism>
<keyword evidence="9" id="KW-0862">Zinc</keyword>
<keyword evidence="12" id="KW-0482">Metalloprotease</keyword>
<keyword evidence="13" id="KW-0496">Mitochondrion</keyword>
<dbReference type="EMBL" id="CM010716">
    <property type="protein sequence ID" value="RZC52973.1"/>
    <property type="molecule type" value="Genomic_DNA"/>
</dbReference>
<dbReference type="GO" id="GO:0005739">
    <property type="term" value="C:mitochondrion"/>
    <property type="evidence" value="ECO:0007669"/>
    <property type="project" value="UniProtKB-SubCell"/>
</dbReference>
<dbReference type="Gene3D" id="1.10.8.60">
    <property type="match status" value="1"/>
</dbReference>
<dbReference type="InterPro" id="IPR003959">
    <property type="entry name" value="ATPase_AAA_core"/>
</dbReference>
<comment type="subcellular location">
    <subcellularLocation>
        <location evidence="2">Mitochondrion</location>
    </subcellularLocation>
</comment>
<dbReference type="GO" id="GO:0016020">
    <property type="term" value="C:membrane"/>
    <property type="evidence" value="ECO:0007669"/>
    <property type="project" value="InterPro"/>
</dbReference>
<dbReference type="SUPFAM" id="SSF140990">
    <property type="entry name" value="FtsH protease domain-like"/>
    <property type="match status" value="1"/>
</dbReference>
<evidence type="ECO:0000256" key="7">
    <source>
        <dbReference type="ARBA" id="ARBA00022741"/>
    </source>
</evidence>
<evidence type="ECO:0000256" key="16">
    <source>
        <dbReference type="SAM" id="Phobius"/>
    </source>
</evidence>
<evidence type="ECO:0000256" key="5">
    <source>
        <dbReference type="ARBA" id="ARBA00022670"/>
    </source>
</evidence>
<dbReference type="GO" id="GO:0006508">
    <property type="term" value="P:proteolysis"/>
    <property type="evidence" value="ECO:0007669"/>
    <property type="project" value="UniProtKB-KW"/>
</dbReference>
<dbReference type="InterPro" id="IPR005936">
    <property type="entry name" value="FtsH"/>
</dbReference>
<evidence type="ECO:0000256" key="6">
    <source>
        <dbReference type="ARBA" id="ARBA00022723"/>
    </source>
</evidence>
<dbReference type="Gene3D" id="1.20.58.760">
    <property type="entry name" value="Peptidase M41"/>
    <property type="match status" value="1"/>
</dbReference>
<dbReference type="GO" id="GO:0009507">
    <property type="term" value="C:chloroplast"/>
    <property type="evidence" value="ECO:0007669"/>
    <property type="project" value="TreeGrafter"/>
</dbReference>
<keyword evidence="6" id="KW-0479">Metal-binding</keyword>
<evidence type="ECO:0000256" key="10">
    <source>
        <dbReference type="ARBA" id="ARBA00022840"/>
    </source>
</evidence>
<comment type="similarity">
    <text evidence="14">Belongs to the AAA ATPase family.</text>
</comment>
<evidence type="ECO:0000259" key="17">
    <source>
        <dbReference type="SMART" id="SM00382"/>
    </source>
</evidence>
<dbReference type="SMART" id="SM00382">
    <property type="entry name" value="AAA"/>
    <property type="match status" value="1"/>
</dbReference>
<dbReference type="Pfam" id="PF17862">
    <property type="entry name" value="AAA_lid_3"/>
    <property type="match status" value="1"/>
</dbReference>
<evidence type="ECO:0000256" key="15">
    <source>
        <dbReference type="SAM" id="MobiDB-lite"/>
    </source>
</evidence>
<name>A0A4Y7IVR1_PAPSO</name>
<dbReference type="InterPro" id="IPR003960">
    <property type="entry name" value="ATPase_AAA_CS"/>
</dbReference>
<dbReference type="NCBIfam" id="TIGR01241">
    <property type="entry name" value="FtsH_fam"/>
    <property type="match status" value="1"/>
</dbReference>
<dbReference type="SUPFAM" id="SSF52540">
    <property type="entry name" value="P-loop containing nucleoside triphosphate hydrolases"/>
    <property type="match status" value="1"/>
</dbReference>
<feature type="compositionally biased region" description="Basic and acidic residues" evidence="15">
    <location>
        <begin position="74"/>
        <end position="88"/>
    </location>
</feature>
<dbReference type="InterPro" id="IPR000642">
    <property type="entry name" value="Peptidase_M41"/>
</dbReference>
<reference evidence="18 19" key="1">
    <citation type="journal article" date="2018" name="Science">
        <title>The opium poppy genome and morphinan production.</title>
        <authorList>
            <person name="Guo L."/>
            <person name="Winzer T."/>
            <person name="Yang X."/>
            <person name="Li Y."/>
            <person name="Ning Z."/>
            <person name="He Z."/>
            <person name="Teodor R."/>
            <person name="Lu Y."/>
            <person name="Bowser T.A."/>
            <person name="Graham I.A."/>
            <person name="Ye K."/>
        </authorList>
    </citation>
    <scope>NUCLEOTIDE SEQUENCE [LARGE SCALE GENOMIC DNA]</scope>
    <source>
        <strain evidence="19">cv. HN1</strain>
        <tissue evidence="18">Leaves</tissue>
    </source>
</reference>
<dbReference type="FunFam" id="3.40.50.300:FF:000175">
    <property type="entry name" value="ATP-dependent zinc metalloprotease FTSH 4"/>
    <property type="match status" value="1"/>
</dbReference>
<evidence type="ECO:0000256" key="8">
    <source>
        <dbReference type="ARBA" id="ARBA00022801"/>
    </source>
</evidence>
<dbReference type="PANTHER" id="PTHR23076:SF37">
    <property type="entry name" value="ATP-DEPENDENT ZINC METALLOPROTEASE FTSH 4, MITOCHONDRIAL"/>
    <property type="match status" value="1"/>
</dbReference>
<evidence type="ECO:0000256" key="4">
    <source>
        <dbReference type="ARBA" id="ARBA00010550"/>
    </source>
</evidence>
<keyword evidence="10 14" id="KW-0067">ATP-binding</keyword>
<evidence type="ECO:0000256" key="11">
    <source>
        <dbReference type="ARBA" id="ARBA00022946"/>
    </source>
</evidence>
<keyword evidence="16" id="KW-0472">Membrane</keyword>
<comment type="cofactor">
    <cofactor evidence="1">
        <name>Zn(2+)</name>
        <dbReference type="ChEBI" id="CHEBI:29105"/>
    </cofactor>
</comment>
<dbReference type="InterPro" id="IPR041569">
    <property type="entry name" value="AAA_lid_3"/>
</dbReference>